<organism evidence="3 4">
    <name type="scientific">Marmota monax</name>
    <name type="common">Woodchuck</name>
    <dbReference type="NCBI Taxonomy" id="9995"/>
    <lineage>
        <taxon>Eukaryota</taxon>
        <taxon>Metazoa</taxon>
        <taxon>Chordata</taxon>
        <taxon>Craniata</taxon>
        <taxon>Vertebrata</taxon>
        <taxon>Euteleostomi</taxon>
        <taxon>Mammalia</taxon>
        <taxon>Eutheria</taxon>
        <taxon>Euarchontoglires</taxon>
        <taxon>Glires</taxon>
        <taxon>Rodentia</taxon>
        <taxon>Sciuromorpha</taxon>
        <taxon>Sciuridae</taxon>
        <taxon>Xerinae</taxon>
        <taxon>Marmotini</taxon>
        <taxon>Marmota</taxon>
    </lineage>
</organism>
<evidence type="ECO:0000256" key="1">
    <source>
        <dbReference type="SAM" id="MobiDB-lite"/>
    </source>
</evidence>
<evidence type="ECO:0000313" key="4">
    <source>
        <dbReference type="Proteomes" id="UP000335636"/>
    </source>
</evidence>
<accession>A0A5E4A1P8</accession>
<evidence type="ECO:0000313" key="3">
    <source>
        <dbReference type="EMBL" id="VTJ51088.1"/>
    </source>
</evidence>
<dbReference type="Proteomes" id="UP000335636">
    <property type="component" value="Unassembled WGS sequence"/>
</dbReference>
<dbReference type="AlphaFoldDB" id="A0A5E4A1P8"/>
<dbReference type="EMBL" id="CABDUW010000002">
    <property type="protein sequence ID" value="VTJ51088.1"/>
    <property type="molecule type" value="Genomic_DNA"/>
</dbReference>
<feature type="region of interest" description="Disordered" evidence="1">
    <location>
        <begin position="58"/>
        <end position="111"/>
    </location>
</feature>
<reference evidence="2" key="2">
    <citation type="submission" date="2020-08" db="EMBL/GenBank/DDBJ databases">
        <authorList>
            <person name="Shumante A."/>
            <person name="Zimin A.V."/>
            <person name="Puiu D."/>
            <person name="Salzberg S.L."/>
        </authorList>
    </citation>
    <scope>NUCLEOTIDE SEQUENCE</scope>
    <source>
        <strain evidence="2">WC2-LM</strain>
        <tissue evidence="2">Liver</tissue>
    </source>
</reference>
<name>A0A5E4A1P8_MARMO</name>
<sequence length="111" mass="11652">MQGPSNEQGPSFPAPCLRRDLPRLVSEAGNHNLLATCTPGRYSGPSARLGCSEQELKASEKVQGVSPEEGQSWEGSSGEGSSIAGQGKCLVTNERGVQGGRKEGWGFGYLD</sequence>
<dbReference type="EMBL" id="WJEC01007802">
    <property type="protein sequence ID" value="KAF7467632.1"/>
    <property type="molecule type" value="Genomic_DNA"/>
</dbReference>
<feature type="compositionally biased region" description="Low complexity" evidence="1">
    <location>
        <begin position="66"/>
        <end position="87"/>
    </location>
</feature>
<dbReference type="Proteomes" id="UP000662637">
    <property type="component" value="Unassembled WGS sequence"/>
</dbReference>
<proteinExistence type="predicted"/>
<gene>
    <name evidence="2" type="ORF">GHT09_001096</name>
    <name evidence="3" type="ORF">MONAX_5E014944</name>
</gene>
<keyword evidence="4" id="KW-1185">Reference proteome</keyword>
<protein>
    <submittedName>
        <fullName evidence="3">Uncharacterized protein</fullName>
    </submittedName>
</protein>
<reference evidence="3 4" key="1">
    <citation type="submission" date="2019-04" db="EMBL/GenBank/DDBJ databases">
        <authorList>
            <person name="Alioto T."/>
            <person name="Alioto T."/>
        </authorList>
    </citation>
    <scope>NUCLEOTIDE SEQUENCE [LARGE SCALE GENOMIC DNA]</scope>
</reference>
<evidence type="ECO:0000313" key="2">
    <source>
        <dbReference type="EMBL" id="KAF7467632.1"/>
    </source>
</evidence>